<dbReference type="STRING" id="230819.A0A5C3KQ03"/>
<dbReference type="EMBL" id="ML210237">
    <property type="protein sequence ID" value="TFK22601.1"/>
    <property type="molecule type" value="Genomic_DNA"/>
</dbReference>
<dbReference type="InterPro" id="IPR032108">
    <property type="entry name" value="CLIP1_ZNF"/>
</dbReference>
<feature type="region of interest" description="Disordered" evidence="7">
    <location>
        <begin position="228"/>
        <end position="265"/>
    </location>
</feature>
<dbReference type="GO" id="GO:0008270">
    <property type="term" value="F:zinc ion binding"/>
    <property type="evidence" value="ECO:0007669"/>
    <property type="project" value="InterPro"/>
</dbReference>
<feature type="region of interest" description="Disordered" evidence="7">
    <location>
        <begin position="175"/>
        <end position="209"/>
    </location>
</feature>
<keyword evidence="3" id="KW-0507">mRNA processing</keyword>
<accession>A0A5C3KQ03</accession>
<evidence type="ECO:0000256" key="6">
    <source>
        <dbReference type="ARBA" id="ARBA00023212"/>
    </source>
</evidence>
<comment type="subcellular location">
    <subcellularLocation>
        <location evidence="1">Cytoplasm</location>
        <location evidence="1">Cytoskeleton</location>
    </subcellularLocation>
</comment>
<feature type="domain" description="CLIP1 zinc knuckle" evidence="8">
    <location>
        <begin position="211"/>
        <end position="224"/>
    </location>
</feature>
<evidence type="ECO:0000259" key="8">
    <source>
        <dbReference type="Pfam" id="PF16641"/>
    </source>
</evidence>
<evidence type="ECO:0000313" key="9">
    <source>
        <dbReference type="EMBL" id="TFK22601.1"/>
    </source>
</evidence>
<gene>
    <name evidence="9" type="ORF">FA15DRAFT_514638</name>
</gene>
<dbReference type="OrthoDB" id="2130750at2759"/>
<dbReference type="AlphaFoldDB" id="A0A5C3KQ03"/>
<dbReference type="InterPro" id="IPR036875">
    <property type="entry name" value="Znf_CCHC_sf"/>
</dbReference>
<feature type="region of interest" description="Disordered" evidence="7">
    <location>
        <begin position="1"/>
        <end position="41"/>
    </location>
</feature>
<sequence>MREMKKRLRDVPVVNGSIDTTKAISPTSSKNDLSSSNKEEVTGLKHIIQELQKENSSILSKVKMLESENHLMRSETEQLQQEVRILEESLDGNISGEEAGGVSPTADISLLQRRFKDQALELEQLKKKMSESEMKHGRATHDLNKEISELEALVESKIYKEDELEQEIERLKDKISRAKKSSKSSAEPSTSTNNRPLSIASSTGSSDGPVCEICERPGHDIFNCDLLKDDGRPSTAGSQSSQPFCEDCETPGHTASECPYSHDVF</sequence>
<dbReference type="GO" id="GO:0005874">
    <property type="term" value="C:microtubule"/>
    <property type="evidence" value="ECO:0007669"/>
    <property type="project" value="UniProtKB-KW"/>
</dbReference>
<dbReference type="Gene3D" id="1.20.5.1700">
    <property type="match status" value="1"/>
</dbReference>
<evidence type="ECO:0000256" key="5">
    <source>
        <dbReference type="ARBA" id="ARBA00023054"/>
    </source>
</evidence>
<organism evidence="9 10">
    <name type="scientific">Coprinopsis marcescibilis</name>
    <name type="common">Agaric fungus</name>
    <name type="synonym">Psathyrella marcescibilis</name>
    <dbReference type="NCBI Taxonomy" id="230819"/>
    <lineage>
        <taxon>Eukaryota</taxon>
        <taxon>Fungi</taxon>
        <taxon>Dikarya</taxon>
        <taxon>Basidiomycota</taxon>
        <taxon>Agaricomycotina</taxon>
        <taxon>Agaricomycetes</taxon>
        <taxon>Agaricomycetidae</taxon>
        <taxon>Agaricales</taxon>
        <taxon>Agaricineae</taxon>
        <taxon>Psathyrellaceae</taxon>
        <taxon>Coprinopsis</taxon>
    </lineage>
</organism>
<feature type="compositionally biased region" description="Polar residues" evidence="7">
    <location>
        <begin position="17"/>
        <end position="36"/>
    </location>
</feature>
<evidence type="ECO:0000256" key="1">
    <source>
        <dbReference type="ARBA" id="ARBA00004245"/>
    </source>
</evidence>
<name>A0A5C3KQ03_COPMA</name>
<dbReference type="GO" id="GO:0003676">
    <property type="term" value="F:nucleic acid binding"/>
    <property type="evidence" value="ECO:0007669"/>
    <property type="project" value="InterPro"/>
</dbReference>
<protein>
    <recommendedName>
        <fullName evidence="8">CLIP1 zinc knuckle domain-containing protein</fullName>
    </recommendedName>
</protein>
<keyword evidence="10" id="KW-1185">Reference proteome</keyword>
<evidence type="ECO:0000256" key="3">
    <source>
        <dbReference type="ARBA" id="ARBA00022664"/>
    </source>
</evidence>
<dbReference type="Gene3D" id="4.10.60.10">
    <property type="entry name" value="Zinc finger, CCHC-type"/>
    <property type="match status" value="1"/>
</dbReference>
<reference evidence="9 10" key="1">
    <citation type="journal article" date="2019" name="Nat. Ecol. Evol.">
        <title>Megaphylogeny resolves global patterns of mushroom evolution.</title>
        <authorList>
            <person name="Varga T."/>
            <person name="Krizsan K."/>
            <person name="Foldi C."/>
            <person name="Dima B."/>
            <person name="Sanchez-Garcia M."/>
            <person name="Sanchez-Ramirez S."/>
            <person name="Szollosi G.J."/>
            <person name="Szarkandi J.G."/>
            <person name="Papp V."/>
            <person name="Albert L."/>
            <person name="Andreopoulos W."/>
            <person name="Angelini C."/>
            <person name="Antonin V."/>
            <person name="Barry K.W."/>
            <person name="Bougher N.L."/>
            <person name="Buchanan P."/>
            <person name="Buyck B."/>
            <person name="Bense V."/>
            <person name="Catcheside P."/>
            <person name="Chovatia M."/>
            <person name="Cooper J."/>
            <person name="Damon W."/>
            <person name="Desjardin D."/>
            <person name="Finy P."/>
            <person name="Geml J."/>
            <person name="Haridas S."/>
            <person name="Hughes K."/>
            <person name="Justo A."/>
            <person name="Karasinski D."/>
            <person name="Kautmanova I."/>
            <person name="Kiss B."/>
            <person name="Kocsube S."/>
            <person name="Kotiranta H."/>
            <person name="LaButti K.M."/>
            <person name="Lechner B.E."/>
            <person name="Liimatainen K."/>
            <person name="Lipzen A."/>
            <person name="Lukacs Z."/>
            <person name="Mihaltcheva S."/>
            <person name="Morgado L.N."/>
            <person name="Niskanen T."/>
            <person name="Noordeloos M.E."/>
            <person name="Ohm R.A."/>
            <person name="Ortiz-Santana B."/>
            <person name="Ovrebo C."/>
            <person name="Racz N."/>
            <person name="Riley R."/>
            <person name="Savchenko A."/>
            <person name="Shiryaev A."/>
            <person name="Soop K."/>
            <person name="Spirin V."/>
            <person name="Szebenyi C."/>
            <person name="Tomsovsky M."/>
            <person name="Tulloss R.E."/>
            <person name="Uehling J."/>
            <person name="Grigoriev I.V."/>
            <person name="Vagvolgyi C."/>
            <person name="Papp T."/>
            <person name="Martin F.M."/>
            <person name="Miettinen O."/>
            <person name="Hibbett D.S."/>
            <person name="Nagy L.G."/>
        </authorList>
    </citation>
    <scope>NUCLEOTIDE SEQUENCE [LARGE SCALE GENOMIC DNA]</scope>
    <source>
        <strain evidence="9 10">CBS 121175</strain>
    </source>
</reference>
<evidence type="ECO:0000256" key="7">
    <source>
        <dbReference type="SAM" id="MobiDB-lite"/>
    </source>
</evidence>
<proteinExistence type="predicted"/>
<feature type="compositionally biased region" description="Polar residues" evidence="7">
    <location>
        <begin position="192"/>
        <end position="206"/>
    </location>
</feature>
<dbReference type="GO" id="GO:0006397">
    <property type="term" value="P:mRNA processing"/>
    <property type="evidence" value="ECO:0007669"/>
    <property type="project" value="UniProtKB-KW"/>
</dbReference>
<keyword evidence="2" id="KW-0963">Cytoplasm</keyword>
<evidence type="ECO:0000256" key="2">
    <source>
        <dbReference type="ARBA" id="ARBA00022490"/>
    </source>
</evidence>
<dbReference type="Pfam" id="PF16641">
    <property type="entry name" value="CLIP1_ZNF"/>
    <property type="match status" value="1"/>
</dbReference>
<keyword evidence="6" id="KW-0206">Cytoskeleton</keyword>
<dbReference type="SUPFAM" id="SSF57756">
    <property type="entry name" value="Retrovirus zinc finger-like domains"/>
    <property type="match status" value="1"/>
</dbReference>
<dbReference type="Proteomes" id="UP000307440">
    <property type="component" value="Unassembled WGS sequence"/>
</dbReference>
<keyword evidence="5" id="KW-0175">Coiled coil</keyword>
<keyword evidence="4" id="KW-0493">Microtubule</keyword>
<evidence type="ECO:0000256" key="4">
    <source>
        <dbReference type="ARBA" id="ARBA00022701"/>
    </source>
</evidence>
<evidence type="ECO:0000313" key="10">
    <source>
        <dbReference type="Proteomes" id="UP000307440"/>
    </source>
</evidence>